<dbReference type="AlphaFoldDB" id="A0A2N8KKM5"/>
<sequence>MTTRPIYLDYSATTPVDPRVVEKMVPWLYDNFGNPASRSHAFGWESEEAVERAREEVAKLVNADPREIVWTSGATESDNLAIKGAANFYSERGKHIITVKTEHKAVLDTCRELERQGFEVTYLDVKDNGLIDLDTFKAALRPDTVLVSVMMVNNEIGVIQDVETLGEICREKGIIFHVDAAQATGKVEIDLQKLKVDLMSFSAHKTYGPKGIGALYVRRKPRIRIEAQMHGGGHERGFRSGTLATHQIVGMGEAFRLAREEMGTENERIRMLRDRLWKGLSQIEEVYLNGDMDQRVPHNLNVSFNYVEGESLIMAIKELAVSSGSACTSASLEPSYVLRALGRNDELAHSSIRFTLGRFTTEQEVDFAVELIKSRVGKLRDMSPLWEMAKEGIDLNTVQWAAH</sequence>
<gene>
    <name evidence="13" type="primary">iscS</name>
    <name evidence="16" type="ORF">C1I89_07085</name>
</gene>
<evidence type="ECO:0000256" key="6">
    <source>
        <dbReference type="ARBA" id="ARBA00022714"/>
    </source>
</evidence>
<evidence type="ECO:0000259" key="15">
    <source>
        <dbReference type="Pfam" id="PF00266"/>
    </source>
</evidence>
<name>A0A2N8KKM5_9BURK</name>
<dbReference type="PIRSF" id="PIRSF005572">
    <property type="entry name" value="NifS"/>
    <property type="match status" value="1"/>
</dbReference>
<dbReference type="FunFam" id="3.40.640.10:FF:000003">
    <property type="entry name" value="Cysteine desulfurase IscS"/>
    <property type="match status" value="1"/>
</dbReference>
<evidence type="ECO:0000256" key="3">
    <source>
        <dbReference type="ARBA" id="ARBA00006490"/>
    </source>
</evidence>
<dbReference type="PROSITE" id="PS00595">
    <property type="entry name" value="AA_TRANSFER_CLASS_5"/>
    <property type="match status" value="1"/>
</dbReference>
<dbReference type="NCBIfam" id="TIGR02006">
    <property type="entry name" value="IscS"/>
    <property type="match status" value="1"/>
</dbReference>
<evidence type="ECO:0000256" key="7">
    <source>
        <dbReference type="ARBA" id="ARBA00022723"/>
    </source>
</evidence>
<dbReference type="GO" id="GO:0051537">
    <property type="term" value="F:2 iron, 2 sulfur cluster binding"/>
    <property type="evidence" value="ECO:0007669"/>
    <property type="project" value="UniProtKB-UniRule"/>
</dbReference>
<dbReference type="NCBIfam" id="NF010611">
    <property type="entry name" value="PRK14012.1"/>
    <property type="match status" value="1"/>
</dbReference>
<comment type="caution">
    <text evidence="16">The sequence shown here is derived from an EMBL/GenBank/DDBJ whole genome shotgun (WGS) entry which is preliminary data.</text>
</comment>
<dbReference type="InterPro" id="IPR015422">
    <property type="entry name" value="PyrdxlP-dep_Trfase_small"/>
</dbReference>
<comment type="cofactor">
    <cofactor evidence="1 13 14">
        <name>pyridoxal 5'-phosphate</name>
        <dbReference type="ChEBI" id="CHEBI:597326"/>
    </cofactor>
</comment>
<dbReference type="InterPro" id="IPR020578">
    <property type="entry name" value="Aminotrans_V_PyrdxlP_BS"/>
</dbReference>
<feature type="binding site" evidence="13">
    <location>
        <position position="154"/>
    </location>
    <ligand>
        <name>pyridoxal 5'-phosphate</name>
        <dbReference type="ChEBI" id="CHEBI:597326"/>
    </ligand>
</feature>
<evidence type="ECO:0000256" key="13">
    <source>
        <dbReference type="HAMAP-Rule" id="MF_00331"/>
    </source>
</evidence>
<dbReference type="PANTHER" id="PTHR11601:SF34">
    <property type="entry name" value="CYSTEINE DESULFURASE"/>
    <property type="match status" value="1"/>
</dbReference>
<feature type="active site" description="Cysteine persulfide intermediate" evidence="13">
    <location>
        <position position="327"/>
    </location>
</feature>
<dbReference type="SUPFAM" id="SSF53383">
    <property type="entry name" value="PLP-dependent transferases"/>
    <property type="match status" value="1"/>
</dbReference>
<organism evidence="16 17">
    <name type="scientific">Achromobacter pulmonis</name>
    <dbReference type="NCBI Taxonomy" id="1389932"/>
    <lineage>
        <taxon>Bacteria</taxon>
        <taxon>Pseudomonadati</taxon>
        <taxon>Pseudomonadota</taxon>
        <taxon>Betaproteobacteria</taxon>
        <taxon>Burkholderiales</taxon>
        <taxon>Alcaligenaceae</taxon>
        <taxon>Achromobacter</taxon>
    </lineage>
</organism>
<feature type="binding site" evidence="13">
    <location>
        <begin position="202"/>
        <end position="204"/>
    </location>
    <ligand>
        <name>pyridoxal 5'-phosphate</name>
        <dbReference type="ChEBI" id="CHEBI:597326"/>
    </ligand>
</feature>
<evidence type="ECO:0000256" key="14">
    <source>
        <dbReference type="RuleBase" id="RU004504"/>
    </source>
</evidence>
<dbReference type="InterPro" id="IPR010240">
    <property type="entry name" value="Cys_deSase_IscS"/>
</dbReference>
<comment type="function">
    <text evidence="13">Master enzyme that delivers sulfur to a number of partners involved in Fe-S cluster assembly, tRNA modification or cofactor biosynthesis. Catalyzes the removal of elemental sulfur atoms from cysteine to produce alanine. Functions as a sulfur delivery protein for Fe-S cluster synthesis onto IscU, an Fe-S scaffold assembly protein, as well as other S acceptor proteins.</text>
</comment>
<keyword evidence="17" id="KW-1185">Reference proteome</keyword>
<evidence type="ECO:0000256" key="11">
    <source>
        <dbReference type="ARBA" id="ARBA00050776"/>
    </source>
</evidence>
<dbReference type="EC" id="2.8.1.7" evidence="4 13"/>
<comment type="subcellular location">
    <subcellularLocation>
        <location evidence="13">Cytoplasm</location>
    </subcellularLocation>
</comment>
<evidence type="ECO:0000256" key="2">
    <source>
        <dbReference type="ARBA" id="ARBA00005151"/>
    </source>
</evidence>
<dbReference type="Gene3D" id="3.90.1150.10">
    <property type="entry name" value="Aspartate Aminotransferase, domain 1"/>
    <property type="match status" value="1"/>
</dbReference>
<evidence type="ECO:0000256" key="1">
    <source>
        <dbReference type="ARBA" id="ARBA00001933"/>
    </source>
</evidence>
<reference evidence="16 17" key="1">
    <citation type="submission" date="2018-01" db="EMBL/GenBank/DDBJ databases">
        <title>The draft genome of an aniline degradation strain ANB-1.</title>
        <authorList>
            <person name="Zhang L."/>
            <person name="Jiang J."/>
        </authorList>
    </citation>
    <scope>NUCLEOTIDE SEQUENCE [LARGE SCALE GENOMIC DNA]</scope>
    <source>
        <strain evidence="16 17">ANB-1</strain>
    </source>
</reference>
<evidence type="ECO:0000256" key="8">
    <source>
        <dbReference type="ARBA" id="ARBA00022898"/>
    </source>
</evidence>
<proteinExistence type="inferred from homology"/>
<evidence type="ECO:0000313" key="16">
    <source>
        <dbReference type="EMBL" id="PND34007.1"/>
    </source>
</evidence>
<dbReference type="Proteomes" id="UP000235994">
    <property type="component" value="Unassembled WGS sequence"/>
</dbReference>
<dbReference type="GO" id="GO:0030170">
    <property type="term" value="F:pyridoxal phosphate binding"/>
    <property type="evidence" value="ECO:0007669"/>
    <property type="project" value="UniProtKB-UniRule"/>
</dbReference>
<feature type="modified residue" description="N6-(pyridoxal phosphate)lysine" evidence="13">
    <location>
        <position position="205"/>
    </location>
</feature>
<dbReference type="Pfam" id="PF00266">
    <property type="entry name" value="Aminotran_5"/>
    <property type="match status" value="1"/>
</dbReference>
<evidence type="ECO:0000256" key="5">
    <source>
        <dbReference type="ARBA" id="ARBA00022679"/>
    </source>
</evidence>
<dbReference type="GO" id="GO:0044571">
    <property type="term" value="P:[2Fe-2S] cluster assembly"/>
    <property type="evidence" value="ECO:0007669"/>
    <property type="project" value="UniProtKB-UniRule"/>
</dbReference>
<feature type="domain" description="Aminotransferase class V" evidence="15">
    <location>
        <begin position="6"/>
        <end position="366"/>
    </location>
</feature>
<feature type="binding site" evidence="13">
    <location>
        <begin position="74"/>
        <end position="75"/>
    </location>
    <ligand>
        <name>pyridoxal 5'-phosphate</name>
        <dbReference type="ChEBI" id="CHEBI:597326"/>
    </ligand>
</feature>
<keyword evidence="13" id="KW-0963">Cytoplasm</keyword>
<dbReference type="InterPro" id="IPR000192">
    <property type="entry name" value="Aminotrans_V_dom"/>
</dbReference>
<feature type="binding site" evidence="13">
    <location>
        <position position="182"/>
    </location>
    <ligand>
        <name>pyridoxal 5'-phosphate</name>
        <dbReference type="ChEBI" id="CHEBI:597326"/>
    </ligand>
</feature>
<dbReference type="InterPro" id="IPR015424">
    <property type="entry name" value="PyrdxlP-dep_Trfase"/>
</dbReference>
<dbReference type="GO" id="GO:0046872">
    <property type="term" value="F:metal ion binding"/>
    <property type="evidence" value="ECO:0007669"/>
    <property type="project" value="UniProtKB-KW"/>
</dbReference>
<feature type="binding site" evidence="13">
    <location>
        <position position="242"/>
    </location>
    <ligand>
        <name>pyridoxal 5'-phosphate</name>
        <dbReference type="ChEBI" id="CHEBI:597326"/>
    </ligand>
</feature>
<dbReference type="InterPro" id="IPR015421">
    <property type="entry name" value="PyrdxlP-dep_Trfase_major"/>
</dbReference>
<dbReference type="GO" id="GO:1990221">
    <property type="term" value="C:L-cysteine desulfurase complex"/>
    <property type="evidence" value="ECO:0007669"/>
    <property type="project" value="UniProtKB-ARBA"/>
</dbReference>
<dbReference type="UniPathway" id="UPA00266"/>
<dbReference type="PANTHER" id="PTHR11601">
    <property type="entry name" value="CYSTEINE DESULFURYLASE FAMILY MEMBER"/>
    <property type="match status" value="1"/>
</dbReference>
<comment type="catalytic activity">
    <reaction evidence="11 13">
        <text>(sulfur carrier)-H + L-cysteine = (sulfur carrier)-SH + L-alanine</text>
        <dbReference type="Rhea" id="RHEA:43892"/>
        <dbReference type="Rhea" id="RHEA-COMP:14737"/>
        <dbReference type="Rhea" id="RHEA-COMP:14739"/>
        <dbReference type="ChEBI" id="CHEBI:29917"/>
        <dbReference type="ChEBI" id="CHEBI:35235"/>
        <dbReference type="ChEBI" id="CHEBI:57972"/>
        <dbReference type="ChEBI" id="CHEBI:64428"/>
        <dbReference type="EC" id="2.8.1.7"/>
    </reaction>
</comment>
<evidence type="ECO:0000256" key="10">
    <source>
        <dbReference type="ARBA" id="ARBA00023014"/>
    </source>
</evidence>
<dbReference type="HAMAP" id="MF_00331">
    <property type="entry name" value="Cys_desulf_IscS"/>
    <property type="match status" value="1"/>
</dbReference>
<comment type="pathway">
    <text evidence="2 13">Cofactor biosynthesis; iron-sulfur cluster biosynthesis.</text>
</comment>
<keyword evidence="6 13" id="KW-0001">2Fe-2S</keyword>
<comment type="similarity">
    <text evidence="3 13">Belongs to the class-V pyridoxal-phosphate-dependent aminotransferase family. NifS/IscS subfamily.</text>
</comment>
<dbReference type="GO" id="GO:0031071">
    <property type="term" value="F:cysteine desulfurase activity"/>
    <property type="evidence" value="ECO:0007669"/>
    <property type="project" value="UniProtKB-UniRule"/>
</dbReference>
<evidence type="ECO:0000256" key="9">
    <source>
        <dbReference type="ARBA" id="ARBA00023004"/>
    </source>
</evidence>
<dbReference type="Gene3D" id="3.40.640.10">
    <property type="entry name" value="Type I PLP-dependent aspartate aminotransferase-like (Major domain)"/>
    <property type="match status" value="1"/>
</dbReference>
<evidence type="ECO:0000256" key="4">
    <source>
        <dbReference type="ARBA" id="ARBA00012239"/>
    </source>
</evidence>
<accession>A0A2N8KKM5</accession>
<feature type="binding site" description="via persulfide group" evidence="13">
    <location>
        <position position="327"/>
    </location>
    <ligand>
        <name>[2Fe-2S] cluster</name>
        <dbReference type="ChEBI" id="CHEBI:190135"/>
        <note>ligand shared with IscU</note>
    </ligand>
</feature>
<keyword evidence="9 13" id="KW-0408">Iron</keyword>
<comment type="subunit">
    <text evidence="13">Homodimer. Forms a heterotetramer with IscU, interacts with other sulfur acceptors.</text>
</comment>
<dbReference type="EMBL" id="POQS01000002">
    <property type="protein sequence ID" value="PND34007.1"/>
    <property type="molecule type" value="Genomic_DNA"/>
</dbReference>
<evidence type="ECO:0000313" key="17">
    <source>
        <dbReference type="Proteomes" id="UP000235994"/>
    </source>
</evidence>
<protein>
    <recommendedName>
        <fullName evidence="12 13">Cysteine desulfurase IscS</fullName>
        <ecNumber evidence="4 13">2.8.1.7</ecNumber>
    </recommendedName>
</protein>
<keyword evidence="8 13" id="KW-0663">Pyridoxal phosphate</keyword>
<dbReference type="RefSeq" id="WP_102772089.1">
    <property type="nucleotide sequence ID" value="NZ_POQS01000002.1"/>
</dbReference>
<keyword evidence="5 13" id="KW-0808">Transferase</keyword>
<dbReference type="FunFam" id="3.90.1150.10:FF:000002">
    <property type="entry name" value="Cysteine desulfurase IscS"/>
    <property type="match status" value="1"/>
</dbReference>
<dbReference type="InterPro" id="IPR016454">
    <property type="entry name" value="Cysteine_dSase"/>
</dbReference>
<keyword evidence="7 13" id="KW-0479">Metal-binding</keyword>
<evidence type="ECO:0000256" key="12">
    <source>
        <dbReference type="ARBA" id="ARBA00072125"/>
    </source>
</evidence>
<keyword evidence="10 13" id="KW-0411">Iron-sulfur</keyword>